<feature type="transmembrane region" description="Helical" evidence="4">
    <location>
        <begin position="366"/>
        <end position="386"/>
    </location>
</feature>
<feature type="transmembrane region" description="Helical" evidence="4">
    <location>
        <begin position="341"/>
        <end position="360"/>
    </location>
</feature>
<evidence type="ECO:0000256" key="1">
    <source>
        <dbReference type="ARBA" id="ARBA00022692"/>
    </source>
</evidence>
<dbReference type="SUPFAM" id="SSF103473">
    <property type="entry name" value="MFS general substrate transporter"/>
    <property type="match status" value="1"/>
</dbReference>
<dbReference type="Gene3D" id="1.20.1250.20">
    <property type="entry name" value="MFS general substrate transporter like domains"/>
    <property type="match status" value="1"/>
</dbReference>
<dbReference type="OrthoDB" id="9815356at2"/>
<dbReference type="AlphaFoldDB" id="A0A502DG36"/>
<dbReference type="EMBL" id="RCZI01000008">
    <property type="protein sequence ID" value="TPG23682.1"/>
    <property type="molecule type" value="Genomic_DNA"/>
</dbReference>
<feature type="transmembrane region" description="Helical" evidence="4">
    <location>
        <begin position="103"/>
        <end position="124"/>
    </location>
</feature>
<keyword evidence="3 4" id="KW-0472">Membrane</keyword>
<organism evidence="6 7">
    <name type="scientific">Variovorax guangxiensis</name>
    <dbReference type="NCBI Taxonomy" id="1775474"/>
    <lineage>
        <taxon>Bacteria</taxon>
        <taxon>Pseudomonadati</taxon>
        <taxon>Pseudomonadota</taxon>
        <taxon>Betaproteobacteria</taxon>
        <taxon>Burkholderiales</taxon>
        <taxon>Comamonadaceae</taxon>
        <taxon>Variovorax</taxon>
    </lineage>
</organism>
<feature type="transmembrane region" description="Helical" evidence="4">
    <location>
        <begin position="217"/>
        <end position="237"/>
    </location>
</feature>
<feature type="transmembrane region" description="Helical" evidence="4">
    <location>
        <begin position="136"/>
        <end position="155"/>
    </location>
</feature>
<reference evidence="6 7" key="1">
    <citation type="journal article" date="2019" name="Environ. Microbiol.">
        <title>Species interactions and distinct microbial communities in high Arctic permafrost affected cryosols are associated with the CH4 and CO2 gas fluxes.</title>
        <authorList>
            <person name="Altshuler I."/>
            <person name="Hamel J."/>
            <person name="Turney S."/>
            <person name="Magnuson E."/>
            <person name="Levesque R."/>
            <person name="Greer C."/>
            <person name="Whyte L.G."/>
        </authorList>
    </citation>
    <scope>NUCLEOTIDE SEQUENCE [LARGE SCALE GENOMIC DNA]</scope>
    <source>
        <strain evidence="6 7">S06.C</strain>
    </source>
</reference>
<dbReference type="PANTHER" id="PTHR42910">
    <property type="entry name" value="TRANSPORTER SCO4007-RELATED"/>
    <property type="match status" value="1"/>
</dbReference>
<feature type="transmembrane region" description="Helical" evidence="4">
    <location>
        <begin position="51"/>
        <end position="68"/>
    </location>
</feature>
<dbReference type="RefSeq" id="WP_140844979.1">
    <property type="nucleotide sequence ID" value="NZ_RCZI01000008.1"/>
</dbReference>
<proteinExistence type="predicted"/>
<dbReference type="InterPro" id="IPR036259">
    <property type="entry name" value="MFS_trans_sf"/>
</dbReference>
<dbReference type="Proteomes" id="UP000319212">
    <property type="component" value="Unassembled WGS sequence"/>
</dbReference>
<sequence>MTDPSSARADASATRGLASLCGASIASSYYVQPLLVAISASFGLGGAQVGLIPMIGQIAIGLGVLLLVPLGDVVDNRRMVAACIAGQIASMLLVAWSSSFTGFLLASSALGLLTIAPYLIPAYASRFTAPSERGRVTGSIVQGFIFGILFARTFGGIVGAYAGWRVVYFVAAIATLLLLLKQARSMPHAAPPPAVAYRELLASLPVLLCKEPVLRRAALTQALMFGTFGSLWIALSLHIQSDAFGLSSATVGLFGLLGLVSATVAPRVGKLIDRFGQDIVTRFGIALTIAAWAVMTVFGHSLPALTLGVVLLDIGASSVHIAKQSALLTIGGVQRSRMLTVYIVGQYIGGGLLAALTGLAWSQGGWRAVCFIGIATVSVALIVNSLPGRGNERRSAPH</sequence>
<accession>A0A502DG36</accession>
<evidence type="ECO:0000256" key="4">
    <source>
        <dbReference type="SAM" id="Phobius"/>
    </source>
</evidence>
<dbReference type="PROSITE" id="PS50850">
    <property type="entry name" value="MFS"/>
    <property type="match status" value="1"/>
</dbReference>
<feature type="transmembrane region" description="Helical" evidence="4">
    <location>
        <begin position="80"/>
        <end position="97"/>
    </location>
</feature>
<evidence type="ECO:0000256" key="3">
    <source>
        <dbReference type="ARBA" id="ARBA00023136"/>
    </source>
</evidence>
<dbReference type="CDD" id="cd17324">
    <property type="entry name" value="MFS_NepI_like"/>
    <property type="match status" value="1"/>
</dbReference>
<evidence type="ECO:0000313" key="6">
    <source>
        <dbReference type="EMBL" id="TPG23682.1"/>
    </source>
</evidence>
<keyword evidence="1 4" id="KW-0812">Transmembrane</keyword>
<comment type="caution">
    <text evidence="6">The sequence shown here is derived from an EMBL/GenBank/DDBJ whole genome shotgun (WGS) entry which is preliminary data.</text>
</comment>
<feature type="transmembrane region" description="Helical" evidence="4">
    <location>
        <begin position="161"/>
        <end position="180"/>
    </location>
</feature>
<evidence type="ECO:0000313" key="7">
    <source>
        <dbReference type="Proteomes" id="UP000319212"/>
    </source>
</evidence>
<gene>
    <name evidence="6" type="ORF">EAH82_20030</name>
</gene>
<feature type="domain" description="Major facilitator superfamily (MFS) profile" evidence="5">
    <location>
        <begin position="1"/>
        <end position="393"/>
    </location>
</feature>
<dbReference type="GO" id="GO:0022857">
    <property type="term" value="F:transmembrane transporter activity"/>
    <property type="evidence" value="ECO:0007669"/>
    <property type="project" value="InterPro"/>
</dbReference>
<evidence type="ECO:0000259" key="5">
    <source>
        <dbReference type="PROSITE" id="PS50850"/>
    </source>
</evidence>
<protein>
    <submittedName>
        <fullName evidence="6">MFS transporter</fullName>
    </submittedName>
</protein>
<name>A0A502DG36_9BURK</name>
<dbReference type="PANTHER" id="PTHR42910:SF1">
    <property type="entry name" value="MAJOR FACILITATOR SUPERFAMILY (MFS) PROFILE DOMAIN-CONTAINING PROTEIN"/>
    <property type="match status" value="1"/>
</dbReference>
<feature type="transmembrane region" description="Helical" evidence="4">
    <location>
        <begin position="12"/>
        <end position="31"/>
    </location>
</feature>
<feature type="transmembrane region" description="Helical" evidence="4">
    <location>
        <begin position="304"/>
        <end position="321"/>
    </location>
</feature>
<feature type="transmembrane region" description="Helical" evidence="4">
    <location>
        <begin position="279"/>
        <end position="298"/>
    </location>
</feature>
<dbReference type="Pfam" id="PF07690">
    <property type="entry name" value="MFS_1"/>
    <property type="match status" value="2"/>
</dbReference>
<dbReference type="InterPro" id="IPR020846">
    <property type="entry name" value="MFS_dom"/>
</dbReference>
<dbReference type="InterPro" id="IPR011701">
    <property type="entry name" value="MFS"/>
</dbReference>
<feature type="transmembrane region" description="Helical" evidence="4">
    <location>
        <begin position="243"/>
        <end position="267"/>
    </location>
</feature>
<keyword evidence="2 4" id="KW-1133">Transmembrane helix</keyword>
<evidence type="ECO:0000256" key="2">
    <source>
        <dbReference type="ARBA" id="ARBA00022989"/>
    </source>
</evidence>